<keyword evidence="10 11" id="KW-0119">Carbohydrate metabolism</keyword>
<feature type="binding site" evidence="10 13">
    <location>
        <position position="64"/>
    </location>
    <ligand>
        <name>a divalent metal cation</name>
        <dbReference type="ChEBI" id="CHEBI:60240"/>
    </ligand>
</feature>
<dbReference type="PROSITE" id="PS01085">
    <property type="entry name" value="RIBUL_P_3_EPIMER_1"/>
    <property type="match status" value="1"/>
</dbReference>
<feature type="active site" description="Proton donor" evidence="10 12">
    <location>
        <position position="173"/>
    </location>
</feature>
<feature type="binding site" evidence="10">
    <location>
        <begin position="173"/>
        <end position="175"/>
    </location>
    <ligand>
        <name>substrate</name>
    </ligand>
</feature>
<evidence type="ECO:0000256" key="7">
    <source>
        <dbReference type="ARBA" id="ARBA00013188"/>
    </source>
</evidence>
<sequence length="218" mass="24019">MILAPSILAADFGNLQRDVEMVNESQADWFHIDIMDGVFVPNISYGMPVLDAISKHAKKTLDVHLMIIDPDRYISTFKKLGSDILTVHYEACTHLHRTIQAIKSEGMKAGVALNPHTPVSVLEDIIQDVDLVLIMSVNPGFGGQSFIENTYKKIRQTKELILKAKSNALIEVDGGVSDKNAPKLIESGADALVAGSFVFNSDNPKKTIENLKNIRLHI</sequence>
<keyword evidence="13" id="KW-0170">Cobalt</keyword>
<dbReference type="AlphaFoldDB" id="A0A0B7HS18"/>
<dbReference type="PROSITE" id="PS01086">
    <property type="entry name" value="RIBUL_P_3_EPIMER_2"/>
    <property type="match status" value="1"/>
</dbReference>
<dbReference type="EMBL" id="CDOG01000089">
    <property type="protein sequence ID" value="CEN42075.1"/>
    <property type="molecule type" value="Genomic_DNA"/>
</dbReference>
<comment type="catalytic activity">
    <reaction evidence="1 10 11">
        <text>D-ribulose 5-phosphate = D-xylulose 5-phosphate</text>
        <dbReference type="Rhea" id="RHEA:13677"/>
        <dbReference type="ChEBI" id="CHEBI:57737"/>
        <dbReference type="ChEBI" id="CHEBI:58121"/>
        <dbReference type="EC" id="5.1.3.1"/>
    </reaction>
</comment>
<evidence type="ECO:0000313" key="15">
    <source>
        <dbReference type="EMBL" id="CEN42075.1"/>
    </source>
</evidence>
<keyword evidence="13" id="KW-0862">Zinc</keyword>
<comment type="cofactor">
    <cofactor evidence="10 13">
        <name>a divalent metal cation</name>
        <dbReference type="ChEBI" id="CHEBI:60240"/>
    </cofactor>
    <text evidence="10 13">Binds 1 divalent metal cation per subunit.</text>
</comment>
<reference evidence="15 16" key="1">
    <citation type="submission" date="2015-01" db="EMBL/GenBank/DDBJ databases">
        <authorList>
            <person name="MANFREDI Pablo"/>
        </authorList>
    </citation>
    <scope>NUCLEOTIDE SEQUENCE [LARGE SCALE GENOMIC DNA]</scope>
    <source>
        <strain evidence="15 16">Ccy74</strain>
    </source>
</reference>
<evidence type="ECO:0000256" key="11">
    <source>
        <dbReference type="PIRNR" id="PIRNR001461"/>
    </source>
</evidence>
<feature type="binding site" evidence="10 14">
    <location>
        <begin position="140"/>
        <end position="143"/>
    </location>
    <ligand>
        <name>substrate</name>
    </ligand>
</feature>
<keyword evidence="13" id="KW-0464">Manganese</keyword>
<feature type="binding site" evidence="14">
    <location>
        <position position="175"/>
    </location>
    <ligand>
        <name>substrate</name>
    </ligand>
</feature>
<evidence type="ECO:0000256" key="12">
    <source>
        <dbReference type="PIRSR" id="PIRSR001461-1"/>
    </source>
</evidence>
<dbReference type="InterPro" id="IPR026019">
    <property type="entry name" value="Ribul_P_3_epim"/>
</dbReference>
<dbReference type="GO" id="GO:0006098">
    <property type="term" value="P:pentose-phosphate shunt"/>
    <property type="evidence" value="ECO:0007669"/>
    <property type="project" value="UniProtKB-UniRule"/>
</dbReference>
<dbReference type="GO" id="GO:0046872">
    <property type="term" value="F:metal ion binding"/>
    <property type="evidence" value="ECO:0007669"/>
    <property type="project" value="UniProtKB-UniRule"/>
</dbReference>
<evidence type="ECO:0000256" key="3">
    <source>
        <dbReference type="ARBA" id="ARBA00001941"/>
    </source>
</evidence>
<dbReference type="InterPro" id="IPR013785">
    <property type="entry name" value="Aldolase_TIM"/>
</dbReference>
<dbReference type="CDD" id="cd00429">
    <property type="entry name" value="RPE"/>
    <property type="match status" value="1"/>
</dbReference>
<comment type="cofactor">
    <cofactor evidence="2">
        <name>Mn(2+)</name>
        <dbReference type="ChEBI" id="CHEBI:29035"/>
    </cofactor>
</comment>
<name>A0A0B7HS18_9FLAO</name>
<dbReference type="SUPFAM" id="SSF51366">
    <property type="entry name" value="Ribulose-phoshate binding barrel"/>
    <property type="match status" value="1"/>
</dbReference>
<evidence type="ECO:0000256" key="1">
    <source>
        <dbReference type="ARBA" id="ARBA00001782"/>
    </source>
</evidence>
<evidence type="ECO:0000256" key="8">
    <source>
        <dbReference type="ARBA" id="ARBA00022723"/>
    </source>
</evidence>
<gene>
    <name evidence="10 15" type="primary">rpe</name>
    <name evidence="15" type="ORF">CCYN74_90050</name>
</gene>
<dbReference type="RefSeq" id="WP_018279990.1">
    <property type="nucleotide sequence ID" value="NZ_CDOF01000040.1"/>
</dbReference>
<dbReference type="PANTHER" id="PTHR11749">
    <property type="entry name" value="RIBULOSE-5-PHOSPHATE-3-EPIMERASE"/>
    <property type="match status" value="1"/>
</dbReference>
<comment type="cofactor">
    <cofactor evidence="3">
        <name>Co(2+)</name>
        <dbReference type="ChEBI" id="CHEBI:48828"/>
    </cofactor>
</comment>
<dbReference type="PIRSF" id="PIRSF001461">
    <property type="entry name" value="RPE"/>
    <property type="match status" value="1"/>
</dbReference>
<evidence type="ECO:0000256" key="9">
    <source>
        <dbReference type="ARBA" id="ARBA00023235"/>
    </source>
</evidence>
<dbReference type="Gene3D" id="3.20.20.70">
    <property type="entry name" value="Aldolase class I"/>
    <property type="match status" value="1"/>
</dbReference>
<evidence type="ECO:0000256" key="2">
    <source>
        <dbReference type="ARBA" id="ARBA00001936"/>
    </source>
</evidence>
<feature type="binding site" evidence="10 13">
    <location>
        <position position="31"/>
    </location>
    <ligand>
        <name>a divalent metal cation</name>
        <dbReference type="ChEBI" id="CHEBI:60240"/>
    </ligand>
</feature>
<comment type="cofactor">
    <cofactor evidence="5">
        <name>Fe(2+)</name>
        <dbReference type="ChEBI" id="CHEBI:29033"/>
    </cofactor>
</comment>
<keyword evidence="9 10" id="KW-0413">Isomerase</keyword>
<dbReference type="GO" id="GO:0005737">
    <property type="term" value="C:cytoplasm"/>
    <property type="evidence" value="ECO:0007669"/>
    <property type="project" value="UniProtKB-ARBA"/>
</dbReference>
<evidence type="ECO:0000256" key="13">
    <source>
        <dbReference type="PIRSR" id="PIRSR001461-2"/>
    </source>
</evidence>
<feature type="binding site" evidence="10 14">
    <location>
        <position position="6"/>
    </location>
    <ligand>
        <name>substrate</name>
    </ligand>
</feature>
<proteinExistence type="inferred from homology"/>
<dbReference type="NCBIfam" id="TIGR01163">
    <property type="entry name" value="rpe"/>
    <property type="match status" value="1"/>
</dbReference>
<feature type="active site" description="Proton acceptor" evidence="10 12">
    <location>
        <position position="33"/>
    </location>
</feature>
<feature type="binding site" evidence="10 14">
    <location>
        <position position="64"/>
    </location>
    <ligand>
        <name>substrate</name>
    </ligand>
</feature>
<keyword evidence="8 10" id="KW-0479">Metal-binding</keyword>
<comment type="function">
    <text evidence="10">Catalyzes the reversible epimerization of D-ribulose 5-phosphate to D-xylulose 5-phosphate.</text>
</comment>
<evidence type="ECO:0000256" key="6">
    <source>
        <dbReference type="ARBA" id="ARBA00009541"/>
    </source>
</evidence>
<dbReference type="NCBIfam" id="NF004076">
    <property type="entry name" value="PRK05581.1-4"/>
    <property type="match status" value="1"/>
</dbReference>
<dbReference type="HAMAP" id="MF_02227">
    <property type="entry name" value="RPE"/>
    <property type="match status" value="1"/>
</dbReference>
<dbReference type="GO" id="GO:0004750">
    <property type="term" value="F:D-ribulose-phosphate 3-epimerase activity"/>
    <property type="evidence" value="ECO:0007669"/>
    <property type="project" value="UniProtKB-UniRule"/>
</dbReference>
<dbReference type="OrthoDB" id="1645589at2"/>
<evidence type="ECO:0000256" key="5">
    <source>
        <dbReference type="ARBA" id="ARBA00001954"/>
    </source>
</evidence>
<feature type="binding site" evidence="10 14">
    <location>
        <begin position="195"/>
        <end position="196"/>
    </location>
    <ligand>
        <name>substrate</name>
    </ligand>
</feature>
<feature type="binding site" evidence="10 13">
    <location>
        <position position="173"/>
    </location>
    <ligand>
        <name>a divalent metal cation</name>
        <dbReference type="ChEBI" id="CHEBI:60240"/>
    </ligand>
</feature>
<dbReference type="InterPro" id="IPR000056">
    <property type="entry name" value="Ribul_P_3_epim-like"/>
</dbReference>
<comment type="similarity">
    <text evidence="6 10 11">Belongs to the ribulose-phosphate 3-epimerase family.</text>
</comment>
<dbReference type="Proteomes" id="UP000038083">
    <property type="component" value="Unassembled WGS sequence"/>
</dbReference>
<evidence type="ECO:0000256" key="4">
    <source>
        <dbReference type="ARBA" id="ARBA00001947"/>
    </source>
</evidence>
<dbReference type="GO" id="GO:0019323">
    <property type="term" value="P:pentose catabolic process"/>
    <property type="evidence" value="ECO:0007669"/>
    <property type="project" value="UniProtKB-UniRule"/>
</dbReference>
<protein>
    <recommendedName>
        <fullName evidence="7 10">Ribulose-phosphate 3-epimerase</fullName>
        <ecNumber evidence="7 10">5.1.3.1</ecNumber>
    </recommendedName>
</protein>
<organism evidence="15 16">
    <name type="scientific">Capnocytophaga cynodegmi</name>
    <dbReference type="NCBI Taxonomy" id="28189"/>
    <lineage>
        <taxon>Bacteria</taxon>
        <taxon>Pseudomonadati</taxon>
        <taxon>Bacteroidota</taxon>
        <taxon>Flavobacteriia</taxon>
        <taxon>Flavobacteriales</taxon>
        <taxon>Flavobacteriaceae</taxon>
        <taxon>Capnocytophaga</taxon>
    </lineage>
</organism>
<evidence type="ECO:0000256" key="10">
    <source>
        <dbReference type="HAMAP-Rule" id="MF_02227"/>
    </source>
</evidence>
<evidence type="ECO:0000256" key="14">
    <source>
        <dbReference type="PIRSR" id="PIRSR001461-3"/>
    </source>
</evidence>
<evidence type="ECO:0000313" key="16">
    <source>
        <dbReference type="Proteomes" id="UP000038083"/>
    </source>
</evidence>
<dbReference type="InterPro" id="IPR011060">
    <property type="entry name" value="RibuloseP-bd_barrel"/>
</dbReference>
<dbReference type="FunFam" id="3.20.20.70:FF:000004">
    <property type="entry name" value="Ribulose-phosphate 3-epimerase"/>
    <property type="match status" value="1"/>
</dbReference>
<dbReference type="EC" id="5.1.3.1" evidence="7 10"/>
<accession>A0A0B7HS18</accession>
<dbReference type="Pfam" id="PF00834">
    <property type="entry name" value="Ribul_P_3_epim"/>
    <property type="match status" value="1"/>
</dbReference>
<comment type="cofactor">
    <cofactor evidence="4">
        <name>Zn(2+)</name>
        <dbReference type="ChEBI" id="CHEBI:29105"/>
    </cofactor>
</comment>
<feature type="binding site" evidence="10 13">
    <location>
        <position position="33"/>
    </location>
    <ligand>
        <name>a divalent metal cation</name>
        <dbReference type="ChEBI" id="CHEBI:60240"/>
    </ligand>
</feature>
<comment type="pathway">
    <text evidence="10">Carbohydrate degradation.</text>
</comment>